<feature type="non-terminal residue" evidence="2">
    <location>
        <position position="1"/>
    </location>
</feature>
<feature type="non-terminal residue" evidence="2">
    <location>
        <position position="289"/>
    </location>
</feature>
<evidence type="ECO:0000313" key="2">
    <source>
        <dbReference type="EMBL" id="JAS89364.1"/>
    </source>
</evidence>
<name>A0A1B6IR11_9HEMI</name>
<accession>A0A1B6IR11</accession>
<organism evidence="2">
    <name type="scientific">Homalodisca liturata</name>
    <dbReference type="NCBI Taxonomy" id="320908"/>
    <lineage>
        <taxon>Eukaryota</taxon>
        <taxon>Metazoa</taxon>
        <taxon>Ecdysozoa</taxon>
        <taxon>Arthropoda</taxon>
        <taxon>Hexapoda</taxon>
        <taxon>Insecta</taxon>
        <taxon>Pterygota</taxon>
        <taxon>Neoptera</taxon>
        <taxon>Paraneoptera</taxon>
        <taxon>Hemiptera</taxon>
        <taxon>Auchenorrhyncha</taxon>
        <taxon>Membracoidea</taxon>
        <taxon>Cicadellidae</taxon>
        <taxon>Cicadellinae</taxon>
        <taxon>Proconiini</taxon>
        <taxon>Homalodisca</taxon>
    </lineage>
</organism>
<feature type="compositionally biased region" description="Polar residues" evidence="1">
    <location>
        <begin position="117"/>
        <end position="131"/>
    </location>
</feature>
<sequence>LSLVALGSCNIFPQPLPSGSLIRRTSSDGDKQVFINKEVLHQLIKNFFSSNPHKVEQINSNGPSIDSDGEGGDSTQDLPLETIEPSSSYSSIQQQKQELLSNDLSNLKPDQKLFSNQYQKQEYASSSNRYPTQDERPIKLYQSPERESPAITPETFIDKTNCNEQQQNSQYTSLNVNQQPKQKEILKVYQPSIETAPCTEFQSTNILKNYQYPQQLSPDVHQLEKYEYNPDEYIKVTQDSFQQTPNYKQQPIENSKLGISQIPIESSAATQRFAAPKHYQPFSQEISSD</sequence>
<feature type="region of interest" description="Disordered" evidence="1">
    <location>
        <begin position="117"/>
        <end position="140"/>
    </location>
</feature>
<protein>
    <submittedName>
        <fullName evidence="2">Uncharacterized protein</fullName>
    </submittedName>
</protein>
<evidence type="ECO:0000256" key="1">
    <source>
        <dbReference type="SAM" id="MobiDB-lite"/>
    </source>
</evidence>
<gene>
    <name evidence="2" type="ORF">g.4965</name>
</gene>
<reference evidence="2" key="1">
    <citation type="submission" date="2015-11" db="EMBL/GenBank/DDBJ databases">
        <title>De novo transcriptome assembly of four potential Pierce s Disease insect vectors from Arizona vineyards.</title>
        <authorList>
            <person name="Tassone E.E."/>
        </authorList>
    </citation>
    <scope>NUCLEOTIDE SEQUENCE</scope>
</reference>
<feature type="compositionally biased region" description="Polar residues" evidence="1">
    <location>
        <begin position="54"/>
        <end position="64"/>
    </location>
</feature>
<proteinExistence type="predicted"/>
<dbReference type="AlphaFoldDB" id="A0A1B6IR11"/>
<dbReference type="EMBL" id="GECU01018342">
    <property type="protein sequence ID" value="JAS89364.1"/>
    <property type="molecule type" value="Transcribed_RNA"/>
</dbReference>
<feature type="region of interest" description="Disordered" evidence="1">
    <location>
        <begin position="54"/>
        <end position="80"/>
    </location>
</feature>